<keyword evidence="3" id="KW-1185">Reference proteome</keyword>
<dbReference type="Proteomes" id="UP001433268">
    <property type="component" value="Unassembled WGS sequence"/>
</dbReference>
<dbReference type="InterPro" id="IPR036844">
    <property type="entry name" value="Hint_dom_sf"/>
</dbReference>
<reference evidence="2 3" key="1">
    <citation type="submission" date="2023-01" db="EMBL/GenBank/DDBJ databases">
        <title>Analysis of 21 Apiospora genomes using comparative genomics revels a genus with tremendous synthesis potential of carbohydrate active enzymes and secondary metabolites.</title>
        <authorList>
            <person name="Sorensen T."/>
        </authorList>
    </citation>
    <scope>NUCLEOTIDE SEQUENCE [LARGE SCALE GENOMIC DNA]</scope>
    <source>
        <strain evidence="2 3">CBS 114990</strain>
    </source>
</reference>
<dbReference type="GeneID" id="92052746"/>
<sequence>MADSPSFTAFSGFDEIADQLPDVGDFTSTPPPPSSPGPESPSSYPRYSGVPQVTTASIDWLGLAKLFGFGKKEEPAPSPAEPVVEVRTVQIKDIFKMSQTDKGYSFNSHPAILMAVAYMQKSLDYSWREKPVRETIFPNIKSALAPASLTVDGLEKSKFDDGAVGLLVKAFYNACQDRQGSIEIDKANSAVQSLNDHISTQATPLLVQFYRAFFFLHPSDELVHKYKTLLLSSAYRNMKQHQASQGFWPHASLEMFCHFAKLAACGASDEQIREVYVGLTTTEPKLDPGSFGEIRPESWRAYRAWLSSGYLDWGDLNAEHLDASYTEVTSSGGMYPYGPVMSTYTVSLADDFIRSKSYWKAPQSSSCFAGDTRVVMADGTELKRISDIKTGDLVLTGTTSRRVAFVSSPRRNARTLYSLAGYPGVKFTETHPILSPPGSADDAMDDDQVGNVVSFVNKDLASSLNPTWQSLRTENISQDLLQACNECDDEGEILYDLVFEPNLGGDSHQSVPLASYVLEATNGRRLIVASEAPVIEWFPLETIFISCAVERMTSQVEDIGATAELVGSNKICTRSLLTEAAAKITTTNAADPIVNSKDIDESLIASRLLHACAESQPTAELAEKVVAYAGRTLSHEIKNGWARPVAASDVSSGQSVLFLNVVRLLDNIDGARAWTISADYHLKVWAENEIIFDGSVSGSIQGNCTLDLHYPILLDRGATEEGLLTCRSIAMELSDPSSSSAWYGAGPIRDGIQSVISLGDTPKVSGMATQHGVAEVELRTVEVGMDSASLASLHHAWHPKDMVTYAQELGIAFGELVLGVFEGSRK</sequence>
<protein>
    <submittedName>
        <fullName evidence="2">Uncharacterized protein</fullName>
    </submittedName>
</protein>
<evidence type="ECO:0000256" key="1">
    <source>
        <dbReference type="SAM" id="MobiDB-lite"/>
    </source>
</evidence>
<dbReference type="Gene3D" id="2.170.16.10">
    <property type="entry name" value="Hedgehog/Intein (Hint) domain"/>
    <property type="match status" value="1"/>
</dbReference>
<feature type="compositionally biased region" description="Pro residues" evidence="1">
    <location>
        <begin position="29"/>
        <end position="39"/>
    </location>
</feature>
<dbReference type="InterPro" id="IPR006141">
    <property type="entry name" value="Intein_N"/>
</dbReference>
<dbReference type="RefSeq" id="XP_066660571.1">
    <property type="nucleotide sequence ID" value="XM_066819686.1"/>
</dbReference>
<dbReference type="PROSITE" id="PS50817">
    <property type="entry name" value="INTEIN_N_TER"/>
    <property type="match status" value="1"/>
</dbReference>
<evidence type="ECO:0000313" key="3">
    <source>
        <dbReference type="Proteomes" id="UP001433268"/>
    </source>
</evidence>
<dbReference type="EMBL" id="JAQQWN010000011">
    <property type="protein sequence ID" value="KAK8061151.1"/>
    <property type="molecule type" value="Genomic_DNA"/>
</dbReference>
<comment type="caution">
    <text evidence="2">The sequence shown here is derived from an EMBL/GenBank/DDBJ whole genome shotgun (WGS) entry which is preliminary data.</text>
</comment>
<feature type="region of interest" description="Disordered" evidence="1">
    <location>
        <begin position="19"/>
        <end position="48"/>
    </location>
</feature>
<organism evidence="2 3">
    <name type="scientific">Apiospora hydei</name>
    <dbReference type="NCBI Taxonomy" id="1337664"/>
    <lineage>
        <taxon>Eukaryota</taxon>
        <taxon>Fungi</taxon>
        <taxon>Dikarya</taxon>
        <taxon>Ascomycota</taxon>
        <taxon>Pezizomycotina</taxon>
        <taxon>Sordariomycetes</taxon>
        <taxon>Xylariomycetidae</taxon>
        <taxon>Amphisphaeriales</taxon>
        <taxon>Apiosporaceae</taxon>
        <taxon>Apiospora</taxon>
    </lineage>
</organism>
<name>A0ABR1UQH0_9PEZI</name>
<dbReference type="SUPFAM" id="SSF51294">
    <property type="entry name" value="Hedgehog/intein (Hint) domain"/>
    <property type="match status" value="1"/>
</dbReference>
<accession>A0ABR1UQH0</accession>
<gene>
    <name evidence="2" type="ORF">PG997_015372</name>
</gene>
<proteinExistence type="predicted"/>
<evidence type="ECO:0000313" key="2">
    <source>
        <dbReference type="EMBL" id="KAK8061151.1"/>
    </source>
</evidence>